<feature type="region of interest" description="Disordered" evidence="1">
    <location>
        <begin position="557"/>
        <end position="624"/>
    </location>
</feature>
<evidence type="ECO:0000313" key="2">
    <source>
        <dbReference type="EMBL" id="KAK3905150.1"/>
    </source>
</evidence>
<dbReference type="PANTHER" id="PTHR21054">
    <property type="entry name" value="ZINC METALLOPROTEINASE-RELATED"/>
    <property type="match status" value="1"/>
</dbReference>
<evidence type="ECO:0000313" key="3">
    <source>
        <dbReference type="Proteomes" id="UP001303889"/>
    </source>
</evidence>
<reference evidence="2" key="1">
    <citation type="journal article" date="2023" name="Mol. Phylogenet. Evol.">
        <title>Genome-scale phylogeny and comparative genomics of the fungal order Sordariales.</title>
        <authorList>
            <person name="Hensen N."/>
            <person name="Bonometti L."/>
            <person name="Westerberg I."/>
            <person name="Brannstrom I.O."/>
            <person name="Guillou S."/>
            <person name="Cros-Aarteil S."/>
            <person name="Calhoun S."/>
            <person name="Haridas S."/>
            <person name="Kuo A."/>
            <person name="Mondo S."/>
            <person name="Pangilinan J."/>
            <person name="Riley R."/>
            <person name="LaButti K."/>
            <person name="Andreopoulos B."/>
            <person name="Lipzen A."/>
            <person name="Chen C."/>
            <person name="Yan M."/>
            <person name="Daum C."/>
            <person name="Ng V."/>
            <person name="Clum A."/>
            <person name="Steindorff A."/>
            <person name="Ohm R.A."/>
            <person name="Martin F."/>
            <person name="Silar P."/>
            <person name="Natvig D.O."/>
            <person name="Lalanne C."/>
            <person name="Gautier V."/>
            <person name="Ament-Velasquez S.L."/>
            <person name="Kruys A."/>
            <person name="Hutchinson M.I."/>
            <person name="Powell A.J."/>
            <person name="Barry K."/>
            <person name="Miller A.N."/>
            <person name="Grigoriev I.V."/>
            <person name="Debuchy R."/>
            <person name="Gladieux P."/>
            <person name="Hiltunen Thoren M."/>
            <person name="Johannesson H."/>
        </authorList>
    </citation>
    <scope>NUCLEOTIDE SEQUENCE</scope>
    <source>
        <strain evidence="2">CBS 103.79</strain>
    </source>
</reference>
<dbReference type="EMBL" id="MU855369">
    <property type="protein sequence ID" value="KAK3905150.1"/>
    <property type="molecule type" value="Genomic_DNA"/>
</dbReference>
<accession>A0AAN6RW38</accession>
<dbReference type="PANTHER" id="PTHR21054:SF2">
    <property type="entry name" value="MIP04191P"/>
    <property type="match status" value="1"/>
</dbReference>
<reference evidence="2" key="2">
    <citation type="submission" date="2023-05" db="EMBL/GenBank/DDBJ databases">
        <authorList>
            <consortium name="Lawrence Berkeley National Laboratory"/>
            <person name="Steindorff A."/>
            <person name="Hensen N."/>
            <person name="Bonometti L."/>
            <person name="Westerberg I."/>
            <person name="Brannstrom I.O."/>
            <person name="Guillou S."/>
            <person name="Cros-Aarteil S."/>
            <person name="Calhoun S."/>
            <person name="Haridas S."/>
            <person name="Kuo A."/>
            <person name="Mondo S."/>
            <person name="Pangilinan J."/>
            <person name="Riley R."/>
            <person name="Labutti K."/>
            <person name="Andreopoulos B."/>
            <person name="Lipzen A."/>
            <person name="Chen C."/>
            <person name="Yanf M."/>
            <person name="Daum C."/>
            <person name="Ng V."/>
            <person name="Clum A."/>
            <person name="Ohm R."/>
            <person name="Martin F."/>
            <person name="Silar P."/>
            <person name="Natvig D."/>
            <person name="Lalanne C."/>
            <person name="Gautier V."/>
            <person name="Ament-Velasquez S.L."/>
            <person name="Kruys A."/>
            <person name="Hutchinson M.I."/>
            <person name="Powell A.J."/>
            <person name="Barry K."/>
            <person name="Miller A.N."/>
            <person name="Grigoriev I.V."/>
            <person name="Debuchy R."/>
            <person name="Gladieux P."/>
            <person name="Thoren M.H."/>
            <person name="Johannesson H."/>
        </authorList>
    </citation>
    <scope>NUCLEOTIDE SEQUENCE</scope>
    <source>
        <strain evidence="2">CBS 103.79</strain>
    </source>
</reference>
<sequence>MIELDNFPANGTEVSDVYQRCVLVSGKCNTNAAIKNDDGHVVVTVKDSAGASLFPEQQWPMCQGYFKALVLLSPGLNKVTIAATDRDIFMRYTPLLQTPPLHLAILIAKDSPLQIDCPPAKFGGISSTHSSLDAAIAKFRMTAYMWQALTAEDLRAKGLGRRSFRLEEEWTTDTLSQQSLHALTTGAVPKVHLIRTSKTLAYLRAADLAQQNPHASRKDELHAIFTAALLAHGGPFASHTRPVVAGLILDSHYNPDVNKHILAHAALGCHQPAGLSLGMFGSHLTFSWPRFLEEVPSSLLDPTPAGDTVANDNGECTTLWQACAVGQGAFLHEVGHAAGGIGAVVLIKNGVRTMVLKGEPGAAVETFRYSRGELEKMGNKDKQIGLEVTGMNGKQCTIWNVWGLFRGRSYVRVPGTDIRLAKQSISSSEVGSRWDDTWQWAVMLKRRDKDGNLVDASKIDIRVGCQLDGAEVYYKNGTKIPCGPRGPNERDPGMGGHQARKIALPRGVEVTKVAVTRIPPANHKIIGFYGTSGKWGMCCEFGIVTAPRDAVLPDSMYDLDELQNKPEEEGRSSKRRRIDDEDMASGDEKDDEDTQGTDESEASEDEDCGYDDGSDSEVERVYAR</sequence>
<dbReference type="Pfam" id="PF12044">
    <property type="entry name" value="Metallopep"/>
    <property type="match status" value="1"/>
</dbReference>
<dbReference type="Proteomes" id="UP001303889">
    <property type="component" value="Unassembled WGS sequence"/>
</dbReference>
<name>A0AAN6RW38_9PEZI</name>
<feature type="compositionally biased region" description="Acidic residues" evidence="1">
    <location>
        <begin position="580"/>
        <end position="616"/>
    </location>
</feature>
<evidence type="ECO:0000256" key="1">
    <source>
        <dbReference type="SAM" id="MobiDB-lite"/>
    </source>
</evidence>
<organism evidence="2 3">
    <name type="scientific">Staphylotrichum tortipilum</name>
    <dbReference type="NCBI Taxonomy" id="2831512"/>
    <lineage>
        <taxon>Eukaryota</taxon>
        <taxon>Fungi</taxon>
        <taxon>Dikarya</taxon>
        <taxon>Ascomycota</taxon>
        <taxon>Pezizomycotina</taxon>
        <taxon>Sordariomycetes</taxon>
        <taxon>Sordariomycetidae</taxon>
        <taxon>Sordariales</taxon>
        <taxon>Chaetomiaceae</taxon>
        <taxon>Staphylotrichum</taxon>
    </lineage>
</organism>
<dbReference type="InterPro" id="IPR053002">
    <property type="entry name" value="Metalloproteinase_M10B"/>
</dbReference>
<dbReference type="GO" id="GO:0005737">
    <property type="term" value="C:cytoplasm"/>
    <property type="evidence" value="ECO:0007669"/>
    <property type="project" value="TreeGrafter"/>
</dbReference>
<dbReference type="InterPro" id="IPR021917">
    <property type="entry name" value="Unchr_Zn-peptidase-like"/>
</dbReference>
<comment type="caution">
    <text evidence="2">The sequence shown here is derived from an EMBL/GenBank/DDBJ whole genome shotgun (WGS) entry which is preliminary data.</text>
</comment>
<protein>
    <submittedName>
        <fullName evidence="2">Peptidase family-domain-containing protein</fullName>
    </submittedName>
</protein>
<gene>
    <name evidence="2" type="ORF">C8A05DRAFT_13005</name>
</gene>
<feature type="compositionally biased region" description="Basic and acidic residues" evidence="1">
    <location>
        <begin position="562"/>
        <end position="572"/>
    </location>
</feature>
<proteinExistence type="predicted"/>
<keyword evidence="3" id="KW-1185">Reference proteome</keyword>
<dbReference type="AlphaFoldDB" id="A0AAN6RW38"/>